<feature type="coiled-coil region" evidence="2">
    <location>
        <begin position="68"/>
        <end position="98"/>
    </location>
</feature>
<protein>
    <recommendedName>
        <fullName evidence="3">DED domain-containing protein</fullName>
    </recommendedName>
</protein>
<gene>
    <name evidence="4" type="ORF">PMEA_00030162</name>
</gene>
<evidence type="ECO:0000313" key="4">
    <source>
        <dbReference type="EMBL" id="CAH3157777.1"/>
    </source>
</evidence>
<keyword evidence="2" id="KW-0175">Coiled coil</keyword>
<keyword evidence="1" id="KW-0053">Apoptosis</keyword>
<evidence type="ECO:0000256" key="1">
    <source>
        <dbReference type="ARBA" id="ARBA00022703"/>
    </source>
</evidence>
<dbReference type="SUPFAM" id="SSF47986">
    <property type="entry name" value="DEATH domain"/>
    <property type="match status" value="2"/>
</dbReference>
<dbReference type="Proteomes" id="UP001159428">
    <property type="component" value="Unassembled WGS sequence"/>
</dbReference>
<dbReference type="PANTHER" id="PTHR48169">
    <property type="entry name" value="DED DOMAIN-CONTAINING PROTEIN"/>
    <property type="match status" value="1"/>
</dbReference>
<sequence>EEIDWQTQRRKLIFILRAYLSDGSEGGITDMDSLLTMLEENSILGIDRLNVMKELLKEIGKWDLLRRIERFEIKRKDYKQLLEKISHALDESNELQRLISICRGKNLIARESEEDIVDVNALFTMLEQQNSFGIEDLTLLKTLANEVGKPDLCRLLEEFEKKRKQEEDAEREEPVKEYSLQPTLPKLVTPHCTFRNVTGGAVVVTTWMVLRRSPSMEAFVNAFKEAVLPFGNCLRAISEGSIRFTLQAENISALDALWQSYQDETLQTNLQEFLVTGKIKQLAGGEVTLTVHIDEDEYRNAVLDLMISGTEEMKLAEKRGLKDRASSDSDLLKERNMTTANTKDPFPEGKFLPFDRKVRVEEYLENLQETFSEITLPSDSGVGTWSSATSECGFDKGDTLEKLDQVEGLIKDAVENWSSFQEAYRDAHPSEGRALHGVAEEFKRIRIALRIFKKMEKLWLNAEPILTSSSNTQAVIKQLEHSLKLNQGFFKNPTREDKRAIRGLARKAKNFRRFDVFYNLRKITPPGTTGPWLTDNLLIVDIPKYIKEKNSKLLGRNDMNYPESTTILDLVAMRYKLRMVGELYDFLCERGFSNLADYL</sequence>
<proteinExistence type="predicted"/>
<dbReference type="PROSITE" id="PS50168">
    <property type="entry name" value="DED"/>
    <property type="match status" value="2"/>
</dbReference>
<dbReference type="Gene3D" id="1.10.533.10">
    <property type="entry name" value="Death Domain, Fas"/>
    <property type="match status" value="2"/>
</dbReference>
<evidence type="ECO:0000256" key="2">
    <source>
        <dbReference type="SAM" id="Coils"/>
    </source>
</evidence>
<dbReference type="InterPro" id="IPR001875">
    <property type="entry name" value="DED_dom"/>
</dbReference>
<feature type="non-terminal residue" evidence="4">
    <location>
        <position position="1"/>
    </location>
</feature>
<dbReference type="InterPro" id="IPR011029">
    <property type="entry name" value="DEATH-like_dom_sf"/>
</dbReference>
<organism evidence="4 5">
    <name type="scientific">Pocillopora meandrina</name>
    <dbReference type="NCBI Taxonomy" id="46732"/>
    <lineage>
        <taxon>Eukaryota</taxon>
        <taxon>Metazoa</taxon>
        <taxon>Cnidaria</taxon>
        <taxon>Anthozoa</taxon>
        <taxon>Hexacorallia</taxon>
        <taxon>Scleractinia</taxon>
        <taxon>Astrocoeniina</taxon>
        <taxon>Pocilloporidae</taxon>
        <taxon>Pocillopora</taxon>
    </lineage>
</organism>
<name>A0AAU9XTX1_9CNID</name>
<dbReference type="GO" id="GO:0042981">
    <property type="term" value="P:regulation of apoptotic process"/>
    <property type="evidence" value="ECO:0007669"/>
    <property type="project" value="InterPro"/>
</dbReference>
<dbReference type="AlphaFoldDB" id="A0AAU9XTX1"/>
<comment type="caution">
    <text evidence="4">The sequence shown here is derived from an EMBL/GenBank/DDBJ whole genome shotgun (WGS) entry which is preliminary data.</text>
</comment>
<feature type="domain" description="DED" evidence="3">
    <location>
        <begin position="77"/>
        <end position="158"/>
    </location>
</feature>
<evidence type="ECO:0000259" key="3">
    <source>
        <dbReference type="PROSITE" id="PS50168"/>
    </source>
</evidence>
<dbReference type="SMART" id="SM00031">
    <property type="entry name" value="DED"/>
    <property type="match status" value="2"/>
</dbReference>
<accession>A0AAU9XTX1</accession>
<feature type="domain" description="DED" evidence="3">
    <location>
        <begin position="1"/>
        <end position="70"/>
    </location>
</feature>
<reference evidence="4 5" key="1">
    <citation type="submission" date="2022-05" db="EMBL/GenBank/DDBJ databases">
        <authorList>
            <consortium name="Genoscope - CEA"/>
            <person name="William W."/>
        </authorList>
    </citation>
    <scope>NUCLEOTIDE SEQUENCE [LARGE SCALE GENOMIC DNA]</scope>
</reference>
<dbReference type="GO" id="GO:0006915">
    <property type="term" value="P:apoptotic process"/>
    <property type="evidence" value="ECO:0007669"/>
    <property type="project" value="UniProtKB-KW"/>
</dbReference>
<dbReference type="PANTHER" id="PTHR48169:SF7">
    <property type="entry name" value="CASPASE 10"/>
    <property type="match status" value="1"/>
</dbReference>
<dbReference type="EMBL" id="CALNXJ010000065">
    <property type="protein sequence ID" value="CAH3157777.1"/>
    <property type="molecule type" value="Genomic_DNA"/>
</dbReference>
<keyword evidence="5" id="KW-1185">Reference proteome</keyword>
<evidence type="ECO:0000313" key="5">
    <source>
        <dbReference type="Proteomes" id="UP001159428"/>
    </source>
</evidence>